<dbReference type="RefSeq" id="WP_114369786.1">
    <property type="nucleotide sequence ID" value="NZ_QPEX01000031.1"/>
</dbReference>
<dbReference type="GO" id="GO:0006313">
    <property type="term" value="P:DNA transposition"/>
    <property type="evidence" value="ECO:0007669"/>
    <property type="project" value="InterPro"/>
</dbReference>
<dbReference type="InterPro" id="IPR002559">
    <property type="entry name" value="Transposase_11"/>
</dbReference>
<feature type="non-terminal residue" evidence="2">
    <location>
        <position position="1"/>
    </location>
</feature>
<reference evidence="2 3" key="1">
    <citation type="submission" date="2018-07" db="EMBL/GenBank/DDBJ databases">
        <title>Comparative genomes isolates from brazilian mangrove.</title>
        <authorList>
            <person name="De Araujo J.E."/>
            <person name="Taketani R.G."/>
            <person name="Silva M.C.P."/>
            <person name="Lourenco M.V."/>
            <person name="Oliveira V.M."/>
            <person name="Andreote F.D."/>
        </authorList>
    </citation>
    <scope>NUCLEOTIDE SEQUENCE [LARGE SCALE GENOMIC DNA]</scope>
    <source>
        <strain evidence="2 3">HEX PRIS-MGV</strain>
    </source>
</reference>
<dbReference type="PANTHER" id="PTHR30298:SF0">
    <property type="entry name" value="PROTEIN YBFL-RELATED"/>
    <property type="match status" value="1"/>
</dbReference>
<gene>
    <name evidence="2" type="ORF">DTL42_16165</name>
</gene>
<dbReference type="InterPro" id="IPR051698">
    <property type="entry name" value="Transposase_11-like"/>
</dbReference>
<dbReference type="Pfam" id="PF01609">
    <property type="entry name" value="DDE_Tnp_1"/>
    <property type="match status" value="1"/>
</dbReference>
<protein>
    <submittedName>
        <fullName evidence="2">ISAs1 family transposase</fullName>
    </submittedName>
</protein>
<dbReference type="OrthoDB" id="291219at2"/>
<dbReference type="InterPro" id="IPR047647">
    <property type="entry name" value="ISAs1_transpos"/>
</dbReference>
<evidence type="ECO:0000259" key="1">
    <source>
        <dbReference type="Pfam" id="PF01609"/>
    </source>
</evidence>
<dbReference type="GO" id="GO:0004803">
    <property type="term" value="F:transposase activity"/>
    <property type="evidence" value="ECO:0007669"/>
    <property type="project" value="InterPro"/>
</dbReference>
<dbReference type="GO" id="GO:0003677">
    <property type="term" value="F:DNA binding"/>
    <property type="evidence" value="ECO:0007669"/>
    <property type="project" value="InterPro"/>
</dbReference>
<evidence type="ECO:0000313" key="2">
    <source>
        <dbReference type="EMBL" id="RCS46157.1"/>
    </source>
</evidence>
<evidence type="ECO:0000313" key="3">
    <source>
        <dbReference type="Proteomes" id="UP000253562"/>
    </source>
</evidence>
<proteinExistence type="predicted"/>
<dbReference type="NCBIfam" id="NF033564">
    <property type="entry name" value="transpos_ISAs1"/>
    <property type="match status" value="1"/>
</dbReference>
<dbReference type="EMBL" id="QPEX01000031">
    <property type="protein sequence ID" value="RCS46157.1"/>
    <property type="molecule type" value="Genomic_DNA"/>
</dbReference>
<dbReference type="Proteomes" id="UP000253562">
    <property type="component" value="Unassembled WGS sequence"/>
</dbReference>
<feature type="domain" description="Transposase IS4-like" evidence="1">
    <location>
        <begin position="1"/>
        <end position="240"/>
    </location>
</feature>
<name>A0A368KNY1_9BACT</name>
<dbReference type="AlphaFoldDB" id="A0A368KNY1"/>
<organism evidence="2 3">
    <name type="scientific">Bremerella cremea</name>
    <dbReference type="NCBI Taxonomy" id="1031537"/>
    <lineage>
        <taxon>Bacteria</taxon>
        <taxon>Pseudomonadati</taxon>
        <taxon>Planctomycetota</taxon>
        <taxon>Planctomycetia</taxon>
        <taxon>Pirellulales</taxon>
        <taxon>Pirellulaceae</taxon>
        <taxon>Bremerella</taxon>
    </lineage>
</organism>
<dbReference type="PANTHER" id="PTHR30298">
    <property type="entry name" value="H REPEAT-ASSOCIATED PREDICTED TRANSPOSASE"/>
    <property type="match status" value="1"/>
</dbReference>
<accession>A0A368KNY1</accession>
<comment type="caution">
    <text evidence="2">The sequence shown here is derived from an EMBL/GenBank/DDBJ whole genome shotgun (WGS) entry which is preliminary data.</text>
</comment>
<sequence length="275" mass="31260">IDGKTLRHSFDTATNRQALHMVSAWSSGLQVCLGQIATEEKSNEITAVPMLLELLNIEGAVVTLDAMHCQRRTVAKIRDRKADYLITVKKNQRNLFQQVASEFEKFGEDNYRSSKCRAHRETRQTRGRLEERIVYVAAAPRGLKETGQWADVKTIGMVYRHREADPNSQRQTPEPTSDRVTFFISSLPPTAKRVAEYVHSHWSVENSLHWTLDVTFTEDSSRVRTGTGPEILASLRRVALTILKRDTSQRKMSIRLKRKVAGWSQEALEAIILGS</sequence>